<dbReference type="EMBL" id="GGEC01008157">
    <property type="protein sequence ID" value="MBW88640.1"/>
    <property type="molecule type" value="Transcribed_RNA"/>
</dbReference>
<accession>A0A2P2J5B0</accession>
<proteinExistence type="predicted"/>
<reference evidence="1" key="1">
    <citation type="submission" date="2018-02" db="EMBL/GenBank/DDBJ databases">
        <title>Rhizophora mucronata_Transcriptome.</title>
        <authorList>
            <person name="Meera S.P."/>
            <person name="Sreeshan A."/>
            <person name="Augustine A."/>
        </authorList>
    </citation>
    <scope>NUCLEOTIDE SEQUENCE</scope>
    <source>
        <tissue evidence="1">Leaf</tissue>
    </source>
</reference>
<name>A0A2P2J5B0_RHIMU</name>
<dbReference type="AlphaFoldDB" id="A0A2P2J5B0"/>
<organism evidence="1">
    <name type="scientific">Rhizophora mucronata</name>
    <name type="common">Asiatic mangrove</name>
    <dbReference type="NCBI Taxonomy" id="61149"/>
    <lineage>
        <taxon>Eukaryota</taxon>
        <taxon>Viridiplantae</taxon>
        <taxon>Streptophyta</taxon>
        <taxon>Embryophyta</taxon>
        <taxon>Tracheophyta</taxon>
        <taxon>Spermatophyta</taxon>
        <taxon>Magnoliopsida</taxon>
        <taxon>eudicotyledons</taxon>
        <taxon>Gunneridae</taxon>
        <taxon>Pentapetalae</taxon>
        <taxon>rosids</taxon>
        <taxon>fabids</taxon>
        <taxon>Malpighiales</taxon>
        <taxon>Rhizophoraceae</taxon>
        <taxon>Rhizophora</taxon>
    </lineage>
</organism>
<protein>
    <submittedName>
        <fullName evidence="1">Uncharacterized protein</fullName>
    </submittedName>
</protein>
<sequence>MGRAGKYTNHQERQIQLDQNKIRLSPYFSGCSISTSHTVTTILHLQDSPGSLSHSTLRLSPYHPPPLARTCRSFLAVENRRGLTSTFVYSNRPFF</sequence>
<evidence type="ECO:0000313" key="1">
    <source>
        <dbReference type="EMBL" id="MBW88640.1"/>
    </source>
</evidence>